<dbReference type="SMART" id="SM00479">
    <property type="entry name" value="EXOIII"/>
    <property type="match status" value="1"/>
</dbReference>
<dbReference type="RefSeq" id="WP_128520052.1">
    <property type="nucleotide sequence ID" value="NZ_JALFCT010000057.1"/>
</dbReference>
<dbReference type="GO" id="GO:0003676">
    <property type="term" value="F:nucleic acid binding"/>
    <property type="evidence" value="ECO:0007669"/>
    <property type="project" value="InterPro"/>
</dbReference>
<dbReference type="EMBL" id="RJQC01000002">
    <property type="protein sequence ID" value="RNM30122.1"/>
    <property type="molecule type" value="Genomic_DNA"/>
</dbReference>
<dbReference type="GO" id="GO:0000175">
    <property type="term" value="F:3'-5'-RNA exonuclease activity"/>
    <property type="evidence" value="ECO:0007669"/>
    <property type="project" value="InterPro"/>
</dbReference>
<dbReference type="InterPro" id="IPR036397">
    <property type="entry name" value="RNaseH_sf"/>
</dbReference>
<comment type="caution">
    <text evidence="5">The sequence shown here is derived from an EMBL/GenBank/DDBJ whole genome shotgun (WGS) entry which is preliminary data.</text>
</comment>
<evidence type="ECO:0000313" key="6">
    <source>
        <dbReference type="Proteomes" id="UP000276568"/>
    </source>
</evidence>
<dbReference type="Pfam" id="PF00929">
    <property type="entry name" value="RNase_T"/>
    <property type="match status" value="1"/>
</dbReference>
<dbReference type="OrthoDB" id="159416at2"/>
<organism evidence="5 6">
    <name type="scientific">Absicoccus porci</name>
    <dbReference type="NCBI Taxonomy" id="2486576"/>
    <lineage>
        <taxon>Bacteria</taxon>
        <taxon>Bacillati</taxon>
        <taxon>Bacillota</taxon>
        <taxon>Erysipelotrichia</taxon>
        <taxon>Erysipelotrichales</taxon>
        <taxon>Erysipelotrichaceae</taxon>
        <taxon>Absicoccus</taxon>
    </lineage>
</organism>
<evidence type="ECO:0000256" key="1">
    <source>
        <dbReference type="ARBA" id="ARBA00022722"/>
    </source>
</evidence>
<keyword evidence="6" id="KW-1185">Reference proteome</keyword>
<gene>
    <name evidence="5" type="ORF">EDX97_04785</name>
</gene>
<sequence length="229" mass="26824">MVHIVVDLEMNAIPARCQKERQYAKMEIIQIGAVALNDKYEEIDSYSTYVKPQYDDKVEEFYTHLTGITTKMISDAPDFKTAIDDFFLWIEHFEGEIEVVSWSMSDRQQIFQEARLKEYSFDTFESYVLDQWTDLQLEFDRLEFMDHRTSLADACSAAGLSMEGKLHNGLDDARNTAHLLHILRDDDLYEKTFGKVYSYQEKSRPTTIGDVIDFSQFHFDEDKKRGCNE</sequence>
<name>A0A3N0I199_9FIRM</name>
<dbReference type="InterPro" id="IPR047201">
    <property type="entry name" value="ERI-1_3'hExo-like"/>
</dbReference>
<accession>A0A3N0I199</accession>
<dbReference type="InterPro" id="IPR012337">
    <property type="entry name" value="RNaseH-like_sf"/>
</dbReference>
<dbReference type="AlphaFoldDB" id="A0A3N0I199"/>
<dbReference type="PANTHER" id="PTHR23044:SF61">
    <property type="entry name" value="3'-5' EXORIBONUCLEASE 1-RELATED"/>
    <property type="match status" value="1"/>
</dbReference>
<dbReference type="SUPFAM" id="SSF53098">
    <property type="entry name" value="Ribonuclease H-like"/>
    <property type="match status" value="1"/>
</dbReference>
<proteinExistence type="predicted"/>
<dbReference type="Gene3D" id="3.30.420.10">
    <property type="entry name" value="Ribonuclease H-like superfamily/Ribonuclease H"/>
    <property type="match status" value="1"/>
</dbReference>
<protein>
    <submittedName>
        <fullName evidence="5">Exonuclease</fullName>
    </submittedName>
</protein>
<keyword evidence="3 5" id="KW-0269">Exonuclease</keyword>
<evidence type="ECO:0000313" key="5">
    <source>
        <dbReference type="EMBL" id="RNM30122.1"/>
    </source>
</evidence>
<dbReference type="CDD" id="cd06133">
    <property type="entry name" value="ERI-1_3'hExo_like"/>
    <property type="match status" value="1"/>
</dbReference>
<dbReference type="InterPro" id="IPR013520">
    <property type="entry name" value="Ribonucl_H"/>
</dbReference>
<dbReference type="PANTHER" id="PTHR23044">
    <property type="entry name" value="3'-5' EXONUCLEASE ERI1-RELATED"/>
    <property type="match status" value="1"/>
</dbReference>
<keyword evidence="2" id="KW-0378">Hydrolase</keyword>
<evidence type="ECO:0000259" key="4">
    <source>
        <dbReference type="SMART" id="SM00479"/>
    </source>
</evidence>
<evidence type="ECO:0000256" key="3">
    <source>
        <dbReference type="ARBA" id="ARBA00022839"/>
    </source>
</evidence>
<dbReference type="Proteomes" id="UP000276568">
    <property type="component" value="Unassembled WGS sequence"/>
</dbReference>
<feature type="domain" description="Exonuclease" evidence="4">
    <location>
        <begin position="2"/>
        <end position="189"/>
    </location>
</feature>
<evidence type="ECO:0000256" key="2">
    <source>
        <dbReference type="ARBA" id="ARBA00022801"/>
    </source>
</evidence>
<dbReference type="InterPro" id="IPR051274">
    <property type="entry name" value="3-5_Exoribonuclease"/>
</dbReference>
<reference evidence="5 6" key="1">
    <citation type="submission" date="2018-11" db="EMBL/GenBank/DDBJ databases">
        <title>Clostridium sp. nov., a member of the family Erysipelotrichaceae isolated from pig faeces.</title>
        <authorList>
            <person name="Chang Y.-H."/>
        </authorList>
    </citation>
    <scope>NUCLEOTIDE SEQUENCE [LARGE SCALE GENOMIC DNA]</scope>
    <source>
        <strain evidence="5 6">YH-panp20</strain>
    </source>
</reference>
<keyword evidence="1" id="KW-0540">Nuclease</keyword>